<protein>
    <submittedName>
        <fullName evidence="1">Winged helix DNA-binding domain-containing protein</fullName>
    </submittedName>
</protein>
<dbReference type="EMBL" id="CP095855">
    <property type="protein sequence ID" value="UPK72602.1"/>
    <property type="molecule type" value="Genomic_DNA"/>
</dbReference>
<keyword evidence="2" id="KW-1185">Reference proteome</keyword>
<organism evidence="1 2">
    <name type="scientific">Chitinophaga filiformis</name>
    <name type="common">Myxococcus filiformis</name>
    <name type="synonym">Flexibacter filiformis</name>
    <dbReference type="NCBI Taxonomy" id="104663"/>
    <lineage>
        <taxon>Bacteria</taxon>
        <taxon>Pseudomonadati</taxon>
        <taxon>Bacteroidota</taxon>
        <taxon>Chitinophagia</taxon>
        <taxon>Chitinophagales</taxon>
        <taxon>Chitinophagaceae</taxon>
        <taxon>Chitinophaga</taxon>
    </lineage>
</organism>
<dbReference type="RefSeq" id="WP_247814785.1">
    <property type="nucleotide sequence ID" value="NZ_CP095855.1"/>
</dbReference>
<gene>
    <name evidence="1" type="ORF">MYF79_15015</name>
</gene>
<dbReference type="PANTHER" id="PTHR38479:SF2">
    <property type="entry name" value="WINGED HELIX DNA-BINDING DOMAIN-CONTAINING PROTEIN"/>
    <property type="match status" value="1"/>
</dbReference>
<name>A0ABY4I9N3_CHIFI</name>
<dbReference type="Proteomes" id="UP000830198">
    <property type="component" value="Chromosome"/>
</dbReference>
<evidence type="ECO:0000313" key="1">
    <source>
        <dbReference type="EMBL" id="UPK72602.1"/>
    </source>
</evidence>
<accession>A0ABY4I9N3</accession>
<dbReference type="Pfam" id="PF06224">
    <property type="entry name" value="AlkZ-like"/>
    <property type="match status" value="1"/>
</dbReference>
<evidence type="ECO:0000313" key="2">
    <source>
        <dbReference type="Proteomes" id="UP000830198"/>
    </source>
</evidence>
<dbReference type="PANTHER" id="PTHR38479">
    <property type="entry name" value="LMO0824 PROTEIN"/>
    <property type="match status" value="1"/>
</dbReference>
<keyword evidence="1" id="KW-0238">DNA-binding</keyword>
<dbReference type="InterPro" id="IPR009351">
    <property type="entry name" value="AlkZ-like"/>
</dbReference>
<proteinExistence type="predicted"/>
<reference evidence="1 2" key="1">
    <citation type="submission" date="2022-04" db="EMBL/GenBank/DDBJ databases">
        <title>The arsenic-methylating capacity of Chitinophaga filiformis YT5 during chitin decomposition.</title>
        <authorList>
            <person name="Chen G."/>
            <person name="Liang Y."/>
        </authorList>
    </citation>
    <scope>NUCLEOTIDE SEQUENCE [LARGE SCALE GENOMIC DNA]</scope>
    <source>
        <strain evidence="1 2">YT5</strain>
    </source>
</reference>
<sequence>MTAKELLQQRLANQQLISPAYGTAPEVVKWCGAIQAQDYEMSKWAVGMRMPAATTEQIETSISKGELVRTHILRPTWHLVHREDVRWMMALSAPSIEQSMGTYNRKLELDSTVFRKSQKVFEKALKDGKQLTRPELAAILEKAKIPTNDLRMNFLLIKAELDMVICNGGKRDKQITYALFEERVPATSKTLTKEESLAALALRYFNSHGPATLKDFTGWSGLPITAARQGLNLVKDQLNKYAVYDLEYWDPTPASDLKSTDRQVLLIPNYDEYLVAYKDRDIIYDGQHDDHLSREGNPLFNNVILIKGQIAGVWKRTIKKKEIVMDLQTFTPLNKTEQAKLDKEVARYKQFIHLQ</sequence>
<dbReference type="GO" id="GO:0003677">
    <property type="term" value="F:DNA binding"/>
    <property type="evidence" value="ECO:0007669"/>
    <property type="project" value="UniProtKB-KW"/>
</dbReference>